<comment type="subcellular location">
    <subcellularLocation>
        <location evidence="2">Cytoplasm</location>
        <location evidence="2">Nucleoid</location>
    </subcellularLocation>
</comment>
<dbReference type="GO" id="GO:0003677">
    <property type="term" value="F:DNA binding"/>
    <property type="evidence" value="ECO:0007669"/>
    <property type="project" value="UniProtKB-UniRule"/>
</dbReference>
<dbReference type="RefSeq" id="WP_150901968.1">
    <property type="nucleotide sequence ID" value="NZ_VTWT01000001.1"/>
</dbReference>
<feature type="coiled-coil region" evidence="3">
    <location>
        <begin position="4"/>
        <end position="31"/>
    </location>
</feature>
<proteinExistence type="inferred from homology"/>
<dbReference type="HAMAP" id="MF_00274">
    <property type="entry name" value="DNA_YbaB_EbfC"/>
    <property type="match status" value="1"/>
</dbReference>
<evidence type="ECO:0000256" key="3">
    <source>
        <dbReference type="SAM" id="Coils"/>
    </source>
</evidence>
<dbReference type="InterPro" id="IPR036894">
    <property type="entry name" value="YbaB-like_sf"/>
</dbReference>
<dbReference type="GO" id="GO:0043590">
    <property type="term" value="C:bacterial nucleoid"/>
    <property type="evidence" value="ECO:0007669"/>
    <property type="project" value="UniProtKB-UniRule"/>
</dbReference>
<evidence type="ECO:0000256" key="1">
    <source>
        <dbReference type="ARBA" id="ARBA00023125"/>
    </source>
</evidence>
<keyword evidence="5" id="KW-1185">Reference proteome</keyword>
<comment type="function">
    <text evidence="2">Binds to DNA and alters its conformation. May be involved in regulation of gene expression, nucleoid organization and DNA protection.</text>
</comment>
<keyword evidence="3" id="KW-0175">Coiled coil</keyword>
<sequence>MFDMMGMMGKMKELQAKMKEAQDNLKNITVEAESGAGMVKAKANGQRKLLSIEIDETLLKKENAEMISDLVVAAVNKAMDEAGEKGQEELRKQTEGLMPNIPGFDPSNFGL</sequence>
<keyword evidence="1 2" id="KW-0238">DNA-binding</keyword>
<dbReference type="SUPFAM" id="SSF82607">
    <property type="entry name" value="YbaB-like"/>
    <property type="match status" value="1"/>
</dbReference>
<comment type="subunit">
    <text evidence="2">Homodimer.</text>
</comment>
<dbReference type="PIRSF" id="PIRSF004555">
    <property type="entry name" value="UCP004555"/>
    <property type="match status" value="1"/>
</dbReference>
<protein>
    <recommendedName>
        <fullName evidence="2">Nucleoid-associated protein F0P94_01710</fullName>
    </recommendedName>
</protein>
<dbReference type="InterPro" id="IPR004401">
    <property type="entry name" value="YbaB/EbfC"/>
</dbReference>
<accession>A0A5N1J940</accession>
<organism evidence="4 5">
    <name type="scientific">Adhaeribacter soli</name>
    <dbReference type="NCBI Taxonomy" id="2607655"/>
    <lineage>
        <taxon>Bacteria</taxon>
        <taxon>Pseudomonadati</taxon>
        <taxon>Bacteroidota</taxon>
        <taxon>Cytophagia</taxon>
        <taxon>Cytophagales</taxon>
        <taxon>Hymenobacteraceae</taxon>
        <taxon>Adhaeribacter</taxon>
    </lineage>
</organism>
<dbReference type="EMBL" id="VTWT01000001">
    <property type="protein sequence ID" value="KAA9345825.1"/>
    <property type="molecule type" value="Genomic_DNA"/>
</dbReference>
<comment type="similarity">
    <text evidence="2">Belongs to the YbaB/EbfC family.</text>
</comment>
<reference evidence="4 5" key="1">
    <citation type="submission" date="2019-09" db="EMBL/GenBank/DDBJ databases">
        <title>Genome sequence of Adhaeribacter sp. M2.</title>
        <authorList>
            <person name="Srinivasan S."/>
        </authorList>
    </citation>
    <scope>NUCLEOTIDE SEQUENCE [LARGE SCALE GENOMIC DNA]</scope>
    <source>
        <strain evidence="4 5">M2</strain>
    </source>
</reference>
<evidence type="ECO:0000313" key="5">
    <source>
        <dbReference type="Proteomes" id="UP000326570"/>
    </source>
</evidence>
<dbReference type="Pfam" id="PF02575">
    <property type="entry name" value="YbaB_DNA_bd"/>
    <property type="match status" value="1"/>
</dbReference>
<name>A0A5N1J940_9BACT</name>
<gene>
    <name evidence="4" type="ORF">F0P94_01710</name>
</gene>
<dbReference type="AlphaFoldDB" id="A0A5N1J940"/>
<dbReference type="Proteomes" id="UP000326570">
    <property type="component" value="Unassembled WGS sequence"/>
</dbReference>
<dbReference type="PANTHER" id="PTHR33449">
    <property type="entry name" value="NUCLEOID-ASSOCIATED PROTEIN YBAB"/>
    <property type="match status" value="1"/>
</dbReference>
<dbReference type="Gene3D" id="3.30.1310.10">
    <property type="entry name" value="Nucleoid-associated protein YbaB-like domain"/>
    <property type="match status" value="1"/>
</dbReference>
<comment type="caution">
    <text evidence="4">The sequence shown here is derived from an EMBL/GenBank/DDBJ whole genome shotgun (WGS) entry which is preliminary data.</text>
</comment>
<dbReference type="PANTHER" id="PTHR33449:SF1">
    <property type="entry name" value="NUCLEOID-ASSOCIATED PROTEIN YBAB"/>
    <property type="match status" value="1"/>
</dbReference>
<evidence type="ECO:0000256" key="2">
    <source>
        <dbReference type="HAMAP-Rule" id="MF_00274"/>
    </source>
</evidence>
<evidence type="ECO:0000313" key="4">
    <source>
        <dbReference type="EMBL" id="KAA9345825.1"/>
    </source>
</evidence>
<dbReference type="GO" id="GO:0005829">
    <property type="term" value="C:cytosol"/>
    <property type="evidence" value="ECO:0007669"/>
    <property type="project" value="TreeGrafter"/>
</dbReference>
<keyword evidence="2" id="KW-0963">Cytoplasm</keyword>
<dbReference type="NCBIfam" id="TIGR00103">
    <property type="entry name" value="DNA_YbaB_EbfC"/>
    <property type="match status" value="1"/>
</dbReference>